<feature type="chain" id="PRO_5046028603" description="Jacalin-type lectin domain-containing protein" evidence="1">
    <location>
        <begin position="21"/>
        <end position="432"/>
    </location>
</feature>
<dbReference type="InterPro" id="IPR000300">
    <property type="entry name" value="IPPc"/>
</dbReference>
<dbReference type="InterPro" id="IPR036404">
    <property type="entry name" value="Jacalin-like_lectin_dom_sf"/>
</dbReference>
<organism evidence="3 4">
    <name type="scientific">Ceratocystis pirilliformis</name>
    <dbReference type="NCBI Taxonomy" id="259994"/>
    <lineage>
        <taxon>Eukaryota</taxon>
        <taxon>Fungi</taxon>
        <taxon>Dikarya</taxon>
        <taxon>Ascomycota</taxon>
        <taxon>Pezizomycotina</taxon>
        <taxon>Sordariomycetes</taxon>
        <taxon>Hypocreomycetidae</taxon>
        <taxon>Microascales</taxon>
        <taxon>Ceratocystidaceae</taxon>
        <taxon>Ceratocystis</taxon>
    </lineage>
</organism>
<dbReference type="SUPFAM" id="SSF56219">
    <property type="entry name" value="DNase I-like"/>
    <property type="match status" value="1"/>
</dbReference>
<name>A0ABR3YIB8_9PEZI</name>
<dbReference type="EMBL" id="JAWDJO010000288">
    <property type="protein sequence ID" value="KAL1887928.1"/>
    <property type="molecule type" value="Genomic_DNA"/>
</dbReference>
<proteinExistence type="predicted"/>
<evidence type="ECO:0000256" key="1">
    <source>
        <dbReference type="SAM" id="SignalP"/>
    </source>
</evidence>
<sequence length="432" mass="46601">MKYNTIAALAAISTPAMVSAASGTLKVLTINVAGDGNGVSGDKAIIAQTIGTRLAEGNHDVVNIQSDFDHHDSIYENDKHPHRTTTLGGAGKGDGLNTVSNIPFTDFRRIKWNKCSNAEGGDCDAPKGFTFMRAHLADGVYIDMYNLQTDGGMHADDVTARADNIIQLSEYIKTWSGGNTVMVFGDTNSLFSRTGDNIRILNDDNSMSDAWLNLVRKDDASADVTCWNPSDTLKCELGDKVFSRASSLLTLEANAFEYVGKMFAESGNPLTDRDPVQVSLTWTQSETLLQSDIFGSSQGQSWFNDAPTMATKSNRPKANKIAFSGNERVDMVSVTLDDGTLFEHGGGGGNLKDITLAADEYWTTIDICQATGESNNRIVYVKATTTGERWLEVGSISTSCQKYSAPSGFQIVGFVGQVGEEIDQLGVVYGLR</sequence>
<dbReference type="Pfam" id="PF22669">
    <property type="entry name" value="Exo_endo_phos2"/>
    <property type="match status" value="1"/>
</dbReference>
<evidence type="ECO:0000313" key="3">
    <source>
        <dbReference type="EMBL" id="KAL1887928.1"/>
    </source>
</evidence>
<dbReference type="Gene3D" id="2.100.10.30">
    <property type="entry name" value="Jacalin-like lectin domain"/>
    <property type="match status" value="1"/>
</dbReference>
<dbReference type="InterPro" id="IPR036691">
    <property type="entry name" value="Endo/exonu/phosph_ase_sf"/>
</dbReference>
<gene>
    <name evidence="3" type="ORF">Cpir12675_006364</name>
</gene>
<dbReference type="SUPFAM" id="SSF51101">
    <property type="entry name" value="Mannose-binding lectins"/>
    <property type="match status" value="1"/>
</dbReference>
<comment type="caution">
    <text evidence="3">The sequence shown here is derived from an EMBL/GenBank/DDBJ whole genome shotgun (WGS) entry which is preliminary data.</text>
</comment>
<evidence type="ECO:0000313" key="4">
    <source>
        <dbReference type="Proteomes" id="UP001583280"/>
    </source>
</evidence>
<dbReference type="Pfam" id="PF01419">
    <property type="entry name" value="Jacalin"/>
    <property type="match status" value="1"/>
</dbReference>
<feature type="domain" description="Jacalin-type lectin" evidence="2">
    <location>
        <begin position="310"/>
        <end position="431"/>
    </location>
</feature>
<dbReference type="InterPro" id="IPR001229">
    <property type="entry name" value="Jacalin-like_lectin_dom"/>
</dbReference>
<dbReference type="Proteomes" id="UP001583280">
    <property type="component" value="Unassembled WGS sequence"/>
</dbReference>
<evidence type="ECO:0000259" key="2">
    <source>
        <dbReference type="SMART" id="SM00915"/>
    </source>
</evidence>
<accession>A0ABR3YIB8</accession>
<feature type="signal peptide" evidence="1">
    <location>
        <begin position="1"/>
        <end position="20"/>
    </location>
</feature>
<dbReference type="SMART" id="SM00915">
    <property type="entry name" value="Jacalin"/>
    <property type="match status" value="1"/>
</dbReference>
<dbReference type="Gene3D" id="3.60.10.10">
    <property type="entry name" value="Endonuclease/exonuclease/phosphatase"/>
    <property type="match status" value="1"/>
</dbReference>
<protein>
    <recommendedName>
        <fullName evidence="2">Jacalin-type lectin domain-containing protein</fullName>
    </recommendedName>
</protein>
<keyword evidence="4" id="KW-1185">Reference proteome</keyword>
<keyword evidence="1" id="KW-0732">Signal</keyword>
<reference evidence="3 4" key="1">
    <citation type="journal article" date="2024" name="IMA Fungus">
        <title>IMA Genome - F19 : A genome assembly and annotation guide to empower mycologists, including annotated draft genome sequences of Ceratocystis pirilliformis, Diaporthe australafricana, Fusarium ophioides, Paecilomyces lecythidis, and Sporothrix stenoceras.</title>
        <authorList>
            <person name="Aylward J."/>
            <person name="Wilson A.M."/>
            <person name="Visagie C.M."/>
            <person name="Spraker J."/>
            <person name="Barnes I."/>
            <person name="Buitendag C."/>
            <person name="Ceriani C."/>
            <person name="Del Mar Angel L."/>
            <person name="du Plessis D."/>
            <person name="Fuchs T."/>
            <person name="Gasser K."/>
            <person name="Kramer D."/>
            <person name="Li W."/>
            <person name="Munsamy K."/>
            <person name="Piso A."/>
            <person name="Price J.L."/>
            <person name="Sonnekus B."/>
            <person name="Thomas C."/>
            <person name="van der Nest A."/>
            <person name="van Dijk A."/>
            <person name="van Heerden A."/>
            <person name="van Vuuren N."/>
            <person name="Yilmaz N."/>
            <person name="Duong T.A."/>
            <person name="van der Merwe N.A."/>
            <person name="Wingfield M.J."/>
            <person name="Wingfield B.D."/>
        </authorList>
    </citation>
    <scope>NUCLEOTIDE SEQUENCE [LARGE SCALE GENOMIC DNA]</scope>
    <source>
        <strain evidence="3 4">CMW 12675</strain>
    </source>
</reference>